<keyword evidence="2" id="KW-0479">Metal-binding</keyword>
<dbReference type="Proteomes" id="UP000567179">
    <property type="component" value="Unassembled WGS sequence"/>
</dbReference>
<evidence type="ECO:0000256" key="3">
    <source>
        <dbReference type="ARBA" id="ARBA00022771"/>
    </source>
</evidence>
<dbReference type="SUPFAM" id="SSF53098">
    <property type="entry name" value="Ribonuclease H-like"/>
    <property type="match status" value="1"/>
</dbReference>
<dbReference type="GO" id="GO:0046983">
    <property type="term" value="F:protein dimerization activity"/>
    <property type="evidence" value="ECO:0007669"/>
    <property type="project" value="InterPro"/>
</dbReference>
<keyword evidence="5" id="KW-0539">Nucleus</keyword>
<feature type="region of interest" description="Disordered" evidence="6">
    <location>
        <begin position="23"/>
        <end position="47"/>
    </location>
</feature>
<comment type="subcellular location">
    <subcellularLocation>
        <location evidence="1">Nucleus</location>
    </subcellularLocation>
</comment>
<comment type="caution">
    <text evidence="8">The sequence shown here is derived from an EMBL/GenBank/DDBJ whole genome shotgun (WGS) entry which is preliminary data.</text>
</comment>
<feature type="compositionally biased region" description="Polar residues" evidence="6">
    <location>
        <begin position="30"/>
        <end position="40"/>
    </location>
</feature>
<dbReference type="GO" id="GO:0005634">
    <property type="term" value="C:nucleus"/>
    <property type="evidence" value="ECO:0007669"/>
    <property type="project" value="UniProtKB-SubCell"/>
</dbReference>
<dbReference type="PANTHER" id="PTHR46481">
    <property type="entry name" value="ZINC FINGER BED DOMAIN-CONTAINING PROTEIN 4"/>
    <property type="match status" value="1"/>
</dbReference>
<evidence type="ECO:0000256" key="1">
    <source>
        <dbReference type="ARBA" id="ARBA00004123"/>
    </source>
</evidence>
<accession>A0A8H5BSH1</accession>
<organism evidence="8 9">
    <name type="scientific">Psilocybe cf. subviscida</name>
    <dbReference type="NCBI Taxonomy" id="2480587"/>
    <lineage>
        <taxon>Eukaryota</taxon>
        <taxon>Fungi</taxon>
        <taxon>Dikarya</taxon>
        <taxon>Basidiomycota</taxon>
        <taxon>Agaricomycotina</taxon>
        <taxon>Agaricomycetes</taxon>
        <taxon>Agaricomycetidae</taxon>
        <taxon>Agaricales</taxon>
        <taxon>Agaricineae</taxon>
        <taxon>Strophariaceae</taxon>
        <taxon>Psilocybe</taxon>
    </lineage>
</organism>
<dbReference type="InterPro" id="IPR012337">
    <property type="entry name" value="RNaseH-like_sf"/>
</dbReference>
<keyword evidence="4" id="KW-0862">Zinc</keyword>
<name>A0A8H5BSH1_9AGAR</name>
<evidence type="ECO:0000256" key="6">
    <source>
        <dbReference type="SAM" id="MobiDB-lite"/>
    </source>
</evidence>
<evidence type="ECO:0000256" key="4">
    <source>
        <dbReference type="ARBA" id="ARBA00022833"/>
    </source>
</evidence>
<dbReference type="InterPro" id="IPR052035">
    <property type="entry name" value="ZnF_BED_domain_contain"/>
</dbReference>
<evidence type="ECO:0000259" key="7">
    <source>
        <dbReference type="Pfam" id="PF05699"/>
    </source>
</evidence>
<dbReference type="GO" id="GO:0008270">
    <property type="term" value="F:zinc ion binding"/>
    <property type="evidence" value="ECO:0007669"/>
    <property type="project" value="UniProtKB-KW"/>
</dbReference>
<proteinExistence type="predicted"/>
<dbReference type="Pfam" id="PF05699">
    <property type="entry name" value="Dimer_Tnp_hAT"/>
    <property type="match status" value="1"/>
</dbReference>
<keyword evidence="9" id="KW-1185">Reference proteome</keyword>
<protein>
    <recommendedName>
        <fullName evidence="7">HAT C-terminal dimerisation domain-containing protein</fullName>
    </recommendedName>
</protein>
<evidence type="ECO:0000256" key="2">
    <source>
        <dbReference type="ARBA" id="ARBA00022723"/>
    </source>
</evidence>
<evidence type="ECO:0000313" key="9">
    <source>
        <dbReference type="Proteomes" id="UP000567179"/>
    </source>
</evidence>
<reference evidence="8 9" key="1">
    <citation type="journal article" date="2020" name="ISME J.">
        <title>Uncovering the hidden diversity of litter-decomposition mechanisms in mushroom-forming fungi.</title>
        <authorList>
            <person name="Floudas D."/>
            <person name="Bentzer J."/>
            <person name="Ahren D."/>
            <person name="Johansson T."/>
            <person name="Persson P."/>
            <person name="Tunlid A."/>
        </authorList>
    </citation>
    <scope>NUCLEOTIDE SEQUENCE [LARGE SCALE GENOMIC DNA]</scope>
    <source>
        <strain evidence="8 9">CBS 101986</strain>
    </source>
</reference>
<dbReference type="EMBL" id="JAACJJ010000003">
    <property type="protein sequence ID" value="KAF5328727.1"/>
    <property type="molecule type" value="Genomic_DNA"/>
</dbReference>
<keyword evidence="3" id="KW-0863">Zinc-finger</keyword>
<sequence>MPHTIHLAAVKLLEAIGAISKPDADKASSRAGNYQETTSIPMERAHDGNAASLESTDLEDELTLILDASSRILPAVDKLRKIIRAIRVSPQRRQAWCKIVAASLREKGGQERLRILMLILDVRTRWSSTHQMLRRALDFSKEIDQFVSIHKDLRGLELDEQDWSAITQVSGWLKVFCSATTEMSRTKEPMLSTIHASFRGLQEHVAEALRKLPDSAPPQLRKGLLESHAKLSEYYGKTDSSPYYVWAALLDPRIMYEGLEDDWEHDSTMLDDLKKGKEKLEQFYACHYAPSLAPPRNRQAEARASRVTGTDCPSPEKVNLTARYKKDRVPVNELEEYFKLSAEDFDTCKPLEWWLGRKCQFPNLYRLACDVLSIPGSAVAVERIFSGGRDTISLRRASLVPKTIRVLMLVKQRLRLARVAAKAN</sequence>
<dbReference type="OrthoDB" id="1607513at2759"/>
<dbReference type="InterPro" id="IPR008906">
    <property type="entry name" value="HATC_C_dom"/>
</dbReference>
<dbReference type="AlphaFoldDB" id="A0A8H5BSH1"/>
<evidence type="ECO:0000313" key="8">
    <source>
        <dbReference type="EMBL" id="KAF5328727.1"/>
    </source>
</evidence>
<dbReference type="PANTHER" id="PTHR46481:SF10">
    <property type="entry name" value="ZINC FINGER BED DOMAIN-CONTAINING PROTEIN 39"/>
    <property type="match status" value="1"/>
</dbReference>
<gene>
    <name evidence="8" type="ORF">D9619_011460</name>
</gene>
<evidence type="ECO:0000256" key="5">
    <source>
        <dbReference type="ARBA" id="ARBA00023242"/>
    </source>
</evidence>
<feature type="domain" description="HAT C-terminal dimerisation" evidence="7">
    <location>
        <begin position="333"/>
        <end position="413"/>
    </location>
</feature>